<dbReference type="Gene3D" id="3.20.20.80">
    <property type="entry name" value="Glycosidases"/>
    <property type="match status" value="1"/>
</dbReference>
<comment type="similarity">
    <text evidence="1">Belongs to the glycosyl hydrolase 2 family.</text>
</comment>
<dbReference type="SUPFAM" id="SSF49785">
    <property type="entry name" value="Galactose-binding domain-like"/>
    <property type="match status" value="2"/>
</dbReference>
<keyword evidence="6" id="KW-0732">Signal</keyword>
<dbReference type="Pfam" id="PF21467">
    <property type="entry name" value="BetaGal_gal-bd"/>
    <property type="match status" value="1"/>
</dbReference>
<dbReference type="InterPro" id="IPR008979">
    <property type="entry name" value="Galactose-bd-like_sf"/>
</dbReference>
<comment type="caution">
    <text evidence="10">The sequence shown here is derived from an EMBL/GenBank/DDBJ whole genome shotgun (WGS) entry which is preliminary data.</text>
</comment>
<evidence type="ECO:0000256" key="1">
    <source>
        <dbReference type="ARBA" id="ARBA00007401"/>
    </source>
</evidence>
<evidence type="ECO:0000259" key="9">
    <source>
        <dbReference type="Pfam" id="PF21467"/>
    </source>
</evidence>
<dbReference type="InterPro" id="IPR031330">
    <property type="entry name" value="Gly_Hdrlase_35_cat"/>
</dbReference>
<dbReference type="Gene3D" id="2.60.120.260">
    <property type="entry name" value="Galactose-binding domain-like"/>
    <property type="match status" value="2"/>
</dbReference>
<evidence type="ECO:0000313" key="11">
    <source>
        <dbReference type="Proteomes" id="UP000318041"/>
    </source>
</evidence>
<gene>
    <name evidence="10" type="ORF">FSA08_00115</name>
</gene>
<evidence type="ECO:0000256" key="3">
    <source>
        <dbReference type="ARBA" id="ARBA00022801"/>
    </source>
</evidence>
<dbReference type="Proteomes" id="UP000318041">
    <property type="component" value="Unassembled WGS sequence"/>
</dbReference>
<proteinExistence type="inferred from homology"/>
<dbReference type="PRINTS" id="PR00742">
    <property type="entry name" value="GLHYDRLASE35"/>
</dbReference>
<name>A0A5C6LHZ4_BACFG</name>
<dbReference type="Pfam" id="PF01301">
    <property type="entry name" value="Glyco_hydro_35"/>
    <property type="match status" value="1"/>
</dbReference>
<evidence type="ECO:0000259" key="8">
    <source>
        <dbReference type="Pfam" id="PF02837"/>
    </source>
</evidence>
<evidence type="ECO:0000259" key="7">
    <source>
        <dbReference type="Pfam" id="PF01301"/>
    </source>
</evidence>
<evidence type="ECO:0000256" key="4">
    <source>
        <dbReference type="ARBA" id="ARBA00023295"/>
    </source>
</evidence>
<evidence type="ECO:0000256" key="5">
    <source>
        <dbReference type="RuleBase" id="RU003679"/>
    </source>
</evidence>
<dbReference type="SUPFAM" id="SSF51445">
    <property type="entry name" value="(Trans)glycosidases"/>
    <property type="match status" value="1"/>
</dbReference>
<dbReference type="GO" id="GO:0004553">
    <property type="term" value="F:hydrolase activity, hydrolyzing O-glycosyl compounds"/>
    <property type="evidence" value="ECO:0007669"/>
    <property type="project" value="InterPro"/>
</dbReference>
<comment type="similarity">
    <text evidence="2 5">Belongs to the glycosyl hydrolase 35 family.</text>
</comment>
<feature type="domain" description="Glycoside hydrolase 35 catalytic" evidence="7">
    <location>
        <begin position="49"/>
        <end position="380"/>
    </location>
</feature>
<dbReference type="EMBL" id="VOHY01000001">
    <property type="protein sequence ID" value="TWV79314.1"/>
    <property type="molecule type" value="Genomic_DNA"/>
</dbReference>
<dbReference type="Pfam" id="PF02837">
    <property type="entry name" value="Glyco_hydro_2_N"/>
    <property type="match status" value="1"/>
</dbReference>
<feature type="chain" id="PRO_5041168197" evidence="6">
    <location>
        <begin position="29"/>
        <end position="931"/>
    </location>
</feature>
<sequence length="931" mass="106317">MKKVMNMNYRSLTLSILLGMIVHFTVEAQTLPEKQFFHPDRVKYDKDCFTIEGKDIFILSAAFHYFRCPQELWRDRFRKIKEAGFNTVETYVPWNWHERNMPKSVDDYSQCNFDDLKAWLHMAHEEFGLYTIVRPGPFICAEWAGGAYPRWLAKFCPDSYDTSFWLRSNHPEHMKWSEHWYNAVCRVFSEEQLTRKQPGEKGIIMVQLENEYIYFDMESEKKEEFLRVLSDACIRNGIDVPLFTCVTPEVRGSHDPVISQLFDMDNQYVWWNMHEAKSRIEKLKAEQSNAPAFVCELQGGWFSTVGGRLSEDSYLDGRHARGMALMAMAGGSTGLNYYMFFGGTHFAGWGARRMTTTYDYGAPLKENGGVGEKYAAVKGIGEVVDKFGGLLVRSRPVRFDVQGADNLTIGIRRAADGTLFVFLLNRDKKQAFRQLVNLTVEGKPMRIDCQLAALDSKLLVVHAGTDTVEWYPREQTLPERPVALPLPITITDVWRKDEDFRGDWIPLRKGKSLPELGVNDCRYSMYRSQVNLTQKEVDRYGSLVFELFTGDPVYVRVNGEFAERVSKDELDNTFIVSGLLHKGVNEIIAIYENRGHAHGYRPMEELSGVKQAGFGRRQTGIQPIEEWFVKSVGTDEPRLMPAVFAEDAGWEKILLDQQTIDNLATLQIAGLEKPKWPAAWILQEKAGCAVYRTCIRWTPEMIREGMTVLEFGCIDDAGTLWVNGVEVGTHEEWDKPYVINVAPFIHEGDNEIAMVVSNRSGAGGLLKGVRLKQEFEVIKKLNWEVSTDLGGICQDWNLGTGSTEGWSVVKLSADYPLVRKGELTGTVDGGRDALLTWYRLEFNMPRKNPSVWIPWKLIVNATGTGYMWLNGHNIGRYWEEGPQREFYLPECWLRAGEKNVIILGLRQSETKGACLFGAEVAPYTEDVECME</sequence>
<dbReference type="InterPro" id="IPR048913">
    <property type="entry name" value="BetaGal_gal-bd"/>
</dbReference>
<dbReference type="InterPro" id="IPR006104">
    <property type="entry name" value="Glyco_hydro_2_N"/>
</dbReference>
<organism evidence="10 11">
    <name type="scientific">Bacteroides fragilis</name>
    <dbReference type="NCBI Taxonomy" id="817"/>
    <lineage>
        <taxon>Bacteria</taxon>
        <taxon>Pseudomonadati</taxon>
        <taxon>Bacteroidota</taxon>
        <taxon>Bacteroidia</taxon>
        <taxon>Bacteroidales</taxon>
        <taxon>Bacteroidaceae</taxon>
        <taxon>Bacteroides</taxon>
    </lineage>
</organism>
<feature type="signal peptide" evidence="6">
    <location>
        <begin position="1"/>
        <end position="28"/>
    </location>
</feature>
<dbReference type="InterPro" id="IPR001944">
    <property type="entry name" value="Glycoside_Hdrlase_35"/>
</dbReference>
<reference evidence="10 11" key="1">
    <citation type="submission" date="2019-08" db="EMBL/GenBank/DDBJ databases">
        <title>Genome sequencing of Bacteroides fragilis Sample_iSURF_9.</title>
        <authorList>
            <person name="Chandler J.E."/>
            <person name="Ruoff K.L."/>
            <person name="Price C.E."/>
            <person name="Valls R.A."/>
            <person name="O'Toole G.A."/>
        </authorList>
    </citation>
    <scope>NUCLEOTIDE SEQUENCE [LARGE SCALE GENOMIC DNA]</scope>
    <source>
        <strain evidence="10 11">CFPLTA004_1B</strain>
    </source>
</reference>
<dbReference type="GO" id="GO:0005975">
    <property type="term" value="P:carbohydrate metabolic process"/>
    <property type="evidence" value="ECO:0007669"/>
    <property type="project" value="InterPro"/>
</dbReference>
<dbReference type="AlphaFoldDB" id="A0A5C6LHZ4"/>
<keyword evidence="4" id="KW-0326">Glycosidase</keyword>
<evidence type="ECO:0000256" key="2">
    <source>
        <dbReference type="ARBA" id="ARBA00009809"/>
    </source>
</evidence>
<protein>
    <submittedName>
        <fullName evidence="10">Beta-galactosidase</fullName>
    </submittedName>
</protein>
<evidence type="ECO:0000256" key="6">
    <source>
        <dbReference type="SAM" id="SignalP"/>
    </source>
</evidence>
<accession>A0A5C6LHZ4</accession>
<dbReference type="PANTHER" id="PTHR23421">
    <property type="entry name" value="BETA-GALACTOSIDASE RELATED"/>
    <property type="match status" value="1"/>
</dbReference>
<evidence type="ECO:0000313" key="10">
    <source>
        <dbReference type="EMBL" id="TWV79314.1"/>
    </source>
</evidence>
<keyword evidence="3" id="KW-0378">Hydrolase</keyword>
<feature type="domain" description="Beta-galactosidase galactose-binding" evidence="9">
    <location>
        <begin position="835"/>
        <end position="897"/>
    </location>
</feature>
<feature type="domain" description="Glycosyl hydrolases family 2 sugar binding" evidence="8">
    <location>
        <begin position="683"/>
        <end position="760"/>
    </location>
</feature>
<dbReference type="InterPro" id="IPR017853">
    <property type="entry name" value="GH"/>
</dbReference>